<evidence type="ECO:0000313" key="1">
    <source>
        <dbReference type="EMBL" id="MBW7452524.1"/>
    </source>
</evidence>
<comment type="caution">
    <text evidence="1">The sequence shown here is derived from an EMBL/GenBank/DDBJ whole genome shotgun (WGS) entry which is preliminary data.</text>
</comment>
<sequence length="313" mass="34632">MISTTEKRTVYKAFGLTISSEIPLPELIPLSGQEQPEIEIVIGDLSKDWEQAGPHTSYYAVVDKQVLFHIPHTVIFAVQEGKRIIVSPFPDAPFNMIRLYLLGTCMGALLMQRHILPLHGSAVVIEGKAYAFIGESGAGKSTLAAAFVSQGYELLSDDVIAVSISEDTGTASVIPSYPQQKLWQESIENLGMEARKYTSLHYEADKYAVPVSSRFCADSIPLAGVFELLPVDEERSSIQPVVKLERYAILNLHTYRNFLVPLLGLMPWHFDVSCGIIRQAGMYRLHRSASPSAGFSAQELVSSITNMIEKRSR</sequence>
<accession>A0ABS7BV42</accession>
<dbReference type="Proteomes" id="UP001519887">
    <property type="component" value="Unassembled WGS sequence"/>
</dbReference>
<dbReference type="RefSeq" id="WP_210038275.1">
    <property type="nucleotide sequence ID" value="NZ_JBHLVU010000022.1"/>
</dbReference>
<protein>
    <submittedName>
        <fullName evidence="1">Aldolase</fullName>
    </submittedName>
</protein>
<dbReference type="SUPFAM" id="SSF53795">
    <property type="entry name" value="PEP carboxykinase-like"/>
    <property type="match status" value="1"/>
</dbReference>
<proteinExistence type="predicted"/>
<dbReference type="Gene3D" id="3.40.50.300">
    <property type="entry name" value="P-loop containing nucleotide triphosphate hydrolases"/>
    <property type="match status" value="1"/>
</dbReference>
<gene>
    <name evidence="1" type="ORF">K0U00_00525</name>
</gene>
<keyword evidence="2" id="KW-1185">Reference proteome</keyword>
<organism evidence="1 2">
    <name type="scientific">Paenibacillus sepulcri</name>
    <dbReference type="NCBI Taxonomy" id="359917"/>
    <lineage>
        <taxon>Bacteria</taxon>
        <taxon>Bacillati</taxon>
        <taxon>Bacillota</taxon>
        <taxon>Bacilli</taxon>
        <taxon>Bacillales</taxon>
        <taxon>Paenibacillaceae</taxon>
        <taxon>Paenibacillus</taxon>
    </lineage>
</organism>
<dbReference type="EMBL" id="JAHZIK010000004">
    <property type="protein sequence ID" value="MBW7452524.1"/>
    <property type="molecule type" value="Genomic_DNA"/>
</dbReference>
<reference evidence="1 2" key="1">
    <citation type="submission" date="2021-07" db="EMBL/GenBank/DDBJ databases">
        <title>Paenibacillus radiodurans sp. nov., isolated from the southeastern edge of Tengger Desert.</title>
        <authorList>
            <person name="Zhang G."/>
        </authorList>
    </citation>
    <scope>NUCLEOTIDE SEQUENCE [LARGE SCALE GENOMIC DNA]</scope>
    <source>
        <strain evidence="1 2">CCM 7311</strain>
    </source>
</reference>
<dbReference type="InterPro" id="IPR027417">
    <property type="entry name" value="P-loop_NTPase"/>
</dbReference>
<evidence type="ECO:0000313" key="2">
    <source>
        <dbReference type="Proteomes" id="UP001519887"/>
    </source>
</evidence>
<name>A0ABS7BV42_9BACL</name>